<dbReference type="Gene3D" id="1.10.540.10">
    <property type="entry name" value="Acyl-CoA dehydrogenase/oxidase, N-terminal domain"/>
    <property type="match status" value="1"/>
</dbReference>
<keyword evidence="5" id="KW-1185">Reference proteome</keyword>
<dbReference type="GO" id="GO:0050660">
    <property type="term" value="F:flavin adenine dinucleotide binding"/>
    <property type="evidence" value="ECO:0007669"/>
    <property type="project" value="InterPro"/>
</dbReference>
<dbReference type="GO" id="GO:0003995">
    <property type="term" value="F:acyl-CoA dehydrogenase activity"/>
    <property type="evidence" value="ECO:0007669"/>
    <property type="project" value="InterPro"/>
</dbReference>
<protein>
    <submittedName>
        <fullName evidence="4">Acyl-CoA dehydrogenase</fullName>
    </submittedName>
</protein>
<dbReference type="InterPro" id="IPR037069">
    <property type="entry name" value="AcylCoA_DH/ox_N_sf"/>
</dbReference>
<dbReference type="PANTHER" id="PTHR43292:SF4">
    <property type="entry name" value="ACYL-COA DEHYDROGENASE FADE34"/>
    <property type="match status" value="1"/>
</dbReference>
<dbReference type="Pfam" id="PF02770">
    <property type="entry name" value="Acyl-CoA_dh_M"/>
    <property type="match status" value="1"/>
</dbReference>
<evidence type="ECO:0000313" key="4">
    <source>
        <dbReference type="EMBL" id="NMH90086.1"/>
    </source>
</evidence>
<dbReference type="InterPro" id="IPR013786">
    <property type="entry name" value="AcylCoA_DH/ox_N"/>
</dbReference>
<dbReference type="EMBL" id="JAAXKZ010000001">
    <property type="protein sequence ID" value="NMH90086.1"/>
    <property type="molecule type" value="Genomic_DNA"/>
</dbReference>
<dbReference type="GO" id="GO:0005886">
    <property type="term" value="C:plasma membrane"/>
    <property type="evidence" value="ECO:0007669"/>
    <property type="project" value="TreeGrafter"/>
</dbReference>
<feature type="domain" description="Acyl-CoA oxidase/dehydrogenase middle" evidence="2">
    <location>
        <begin position="123"/>
        <end position="218"/>
    </location>
</feature>
<dbReference type="InterPro" id="IPR006091">
    <property type="entry name" value="Acyl-CoA_Oxase/DH_mid-dom"/>
</dbReference>
<reference evidence="4 5" key="1">
    <citation type="submission" date="2020-04" db="EMBL/GenBank/DDBJ databases">
        <authorList>
            <person name="Klaysubun C."/>
            <person name="Duangmal K."/>
            <person name="Lipun K."/>
        </authorList>
    </citation>
    <scope>NUCLEOTIDE SEQUENCE [LARGE SCALE GENOMIC DNA]</scope>
    <source>
        <strain evidence="4 5">DSM 45300</strain>
    </source>
</reference>
<evidence type="ECO:0000259" key="2">
    <source>
        <dbReference type="Pfam" id="PF02770"/>
    </source>
</evidence>
<sequence>MTTVETTVADLRTEVRRFLADELAAGSFRPSCDSWIQGHSAEFSRKLGDRGWLGMTWPQRYGGGGRSARERFTVIEELLAAGAPVAAHWIADRQTGPLLLRVGTEQQKQAFLPAMARGRLFIAAGMSEPDSGSDLASVRTRAVPTATGWRVNGRKVWTSHAHRSHYLLALVRTAAPDGDRHAGLSQMLIKLDAPGVHVRPIEVMTGEAHFTEVILDDVDVPQGMVVGAVGDGWRGVMSELAHERSGPERYLSTFPLFAELVAGRTAHGEAALADIGSATARLWALRALSVQVQDLIERRSPTDTAAALVKDLGTRLEGEIIDITRRACRPGPDPSDSGPLRTLLSEAQLAAPSFTLRGGTNEILRGLVARGLGA</sequence>
<dbReference type="Proteomes" id="UP000586918">
    <property type="component" value="Unassembled WGS sequence"/>
</dbReference>
<dbReference type="Gene3D" id="2.40.110.10">
    <property type="entry name" value="Butyryl-CoA Dehydrogenase, subunit A, domain 2"/>
    <property type="match status" value="1"/>
</dbReference>
<keyword evidence="1" id="KW-0560">Oxidoreductase</keyword>
<dbReference type="InterPro" id="IPR046373">
    <property type="entry name" value="Acyl-CoA_Oxase/DH_mid-dom_sf"/>
</dbReference>
<dbReference type="InterPro" id="IPR006089">
    <property type="entry name" value="Acyl-CoA_DH_CS"/>
</dbReference>
<dbReference type="AlphaFoldDB" id="A0A848DC73"/>
<name>A0A848DC73_9PSEU</name>
<gene>
    <name evidence="4" type="ORF">HF519_00425</name>
</gene>
<feature type="domain" description="Acyl-CoA dehydrogenase/oxidase N-terminal" evidence="3">
    <location>
        <begin position="10"/>
        <end position="118"/>
    </location>
</feature>
<dbReference type="InterPro" id="IPR009100">
    <property type="entry name" value="AcylCoA_DH/oxidase_NM_dom_sf"/>
</dbReference>
<organism evidence="4 5">
    <name type="scientific">Pseudonocardia bannensis</name>
    <dbReference type="NCBI Taxonomy" id="630973"/>
    <lineage>
        <taxon>Bacteria</taxon>
        <taxon>Bacillati</taxon>
        <taxon>Actinomycetota</taxon>
        <taxon>Actinomycetes</taxon>
        <taxon>Pseudonocardiales</taxon>
        <taxon>Pseudonocardiaceae</taxon>
        <taxon>Pseudonocardia</taxon>
    </lineage>
</organism>
<evidence type="ECO:0000313" key="5">
    <source>
        <dbReference type="Proteomes" id="UP000586918"/>
    </source>
</evidence>
<dbReference type="PROSITE" id="PS00072">
    <property type="entry name" value="ACYL_COA_DH_1"/>
    <property type="match status" value="1"/>
</dbReference>
<evidence type="ECO:0000259" key="3">
    <source>
        <dbReference type="Pfam" id="PF02771"/>
    </source>
</evidence>
<accession>A0A848DC73</accession>
<dbReference type="Gene3D" id="1.20.140.10">
    <property type="entry name" value="Butyryl-CoA Dehydrogenase, subunit A, domain 3"/>
    <property type="match status" value="1"/>
</dbReference>
<dbReference type="PANTHER" id="PTHR43292">
    <property type="entry name" value="ACYL-COA DEHYDROGENASE"/>
    <property type="match status" value="1"/>
</dbReference>
<dbReference type="InterPro" id="IPR052161">
    <property type="entry name" value="Mycobact_Acyl-CoA_DH"/>
</dbReference>
<dbReference type="SUPFAM" id="SSF56645">
    <property type="entry name" value="Acyl-CoA dehydrogenase NM domain-like"/>
    <property type="match status" value="1"/>
</dbReference>
<comment type="caution">
    <text evidence="4">The sequence shown here is derived from an EMBL/GenBank/DDBJ whole genome shotgun (WGS) entry which is preliminary data.</text>
</comment>
<evidence type="ECO:0000256" key="1">
    <source>
        <dbReference type="ARBA" id="ARBA00023002"/>
    </source>
</evidence>
<dbReference type="Pfam" id="PF02771">
    <property type="entry name" value="Acyl-CoA_dh_N"/>
    <property type="match status" value="1"/>
</dbReference>
<proteinExistence type="predicted"/>